<keyword evidence="5" id="KW-0813">Transport</keyword>
<feature type="region of interest" description="Disordered" evidence="6">
    <location>
        <begin position="128"/>
        <end position="152"/>
    </location>
</feature>
<dbReference type="Gene3D" id="3.30.1370.120">
    <property type="match status" value="1"/>
</dbReference>
<keyword evidence="2 7" id="KW-0732">Signal</keyword>
<dbReference type="InterPro" id="IPR005644">
    <property type="entry name" value="NolW-like"/>
</dbReference>
<dbReference type="InterPro" id="IPR001775">
    <property type="entry name" value="GspD/PilQ"/>
</dbReference>
<evidence type="ECO:0000256" key="2">
    <source>
        <dbReference type="ARBA" id="ARBA00022729"/>
    </source>
</evidence>
<dbReference type="eggNOG" id="COG4796">
    <property type="taxonomic scope" value="Bacteria"/>
</dbReference>
<dbReference type="InterPro" id="IPR038591">
    <property type="entry name" value="NolW-like_sf"/>
</dbReference>
<evidence type="ECO:0000256" key="7">
    <source>
        <dbReference type="SAM" id="SignalP"/>
    </source>
</evidence>
<keyword evidence="3" id="KW-0472">Membrane</keyword>
<reference evidence="10 11" key="1">
    <citation type="submission" date="2011-04" db="EMBL/GenBank/DDBJ databases">
        <authorList>
            <person name="Muzny D."/>
            <person name="Qin X."/>
            <person name="Deng J."/>
            <person name="Jiang H."/>
            <person name="Liu Y."/>
            <person name="Qu J."/>
            <person name="Song X.-Z."/>
            <person name="Zhang L."/>
            <person name="Thornton R."/>
            <person name="Coyle M."/>
            <person name="Francisco L."/>
            <person name="Jackson L."/>
            <person name="Javaid M."/>
            <person name="Korchina V."/>
            <person name="Kovar C."/>
            <person name="Mata R."/>
            <person name="Mathew T."/>
            <person name="Ngo R."/>
            <person name="Nguyen L."/>
            <person name="Nguyen N."/>
            <person name="Okwuonu G."/>
            <person name="Ongeri F."/>
            <person name="Pham C."/>
            <person name="Simmons D."/>
            <person name="Wilczek-Boney K."/>
            <person name="Hale W."/>
            <person name="Jakkamsetti A."/>
            <person name="Pham P."/>
            <person name="Ruth R."/>
            <person name="San Lucas F."/>
            <person name="Warren J."/>
            <person name="Zhang J."/>
            <person name="Zhao Z."/>
            <person name="Zhou C."/>
            <person name="Zhu D."/>
            <person name="Lee S."/>
            <person name="Bess C."/>
            <person name="Blankenburg K."/>
            <person name="Forbes L."/>
            <person name="Fu Q."/>
            <person name="Gubbala S."/>
            <person name="Hirani K."/>
            <person name="Jayaseelan J.C."/>
            <person name="Lara F."/>
            <person name="Munidasa M."/>
            <person name="Palculict T."/>
            <person name="Patil S."/>
            <person name="Pu L.-L."/>
            <person name="Saada N."/>
            <person name="Tang L."/>
            <person name="Weissenberger G."/>
            <person name="Zhu Y."/>
            <person name="Hemphill L."/>
            <person name="Shang Y."/>
            <person name="Youmans B."/>
            <person name="Ayvaz T."/>
            <person name="Ross M."/>
            <person name="Santibanez J."/>
            <person name="Aqrawi P."/>
            <person name="Gross S."/>
            <person name="Joshi V."/>
            <person name="Fowler G."/>
            <person name="Nazareth L."/>
            <person name="Reid J."/>
            <person name="Worley K."/>
            <person name="Petrosino J."/>
            <person name="Highlander S."/>
            <person name="Gibbs R."/>
        </authorList>
    </citation>
    <scope>NUCLEOTIDE SEQUENCE [LARGE SCALE GENOMIC DNA]</scope>
    <source>
        <strain evidence="10 11">DSM 2778</strain>
    </source>
</reference>
<evidence type="ECO:0000256" key="4">
    <source>
        <dbReference type="RuleBase" id="RU004003"/>
    </source>
</evidence>
<evidence type="ECO:0000256" key="1">
    <source>
        <dbReference type="ARBA" id="ARBA00004370"/>
    </source>
</evidence>
<sequence>MKRWMMTALLACALLFPVPAAAAPVTIDVTGGDVRAVLLAVARMGGIPLIVDDSVTGTVTAHLTGEGEEVLRLIAAARGAQIERHGAIFLALGMDARAENRSVHIYSVRYGDPEELAHAANLSLTGEGKRAVVSKNNEERWSGDSDSDSNTQRRVLVDRATNTLLFYGTEAEALSVREIISALDVAPKQVSLEARVVAVSKEAAKELGVDWSWSALPQYPHAERDRSGDWRVSGRNAGSGGTSAPGIIRFGRGPEGLPYEFYYSARIHALITDGKAKMLARPNITTVQGHEALINIGAEVPVPRVATSNNVTTTGIEYREAGIILRYTPRVTEDGNIVARVHTEVSTPVFVEDIKAYRFQKRSADTTVRLRNGETMVIGGLIDSDESRSLSKIPFLGDIPVLGAFFRSVRTSKTETELMIFLTAHVLDEG</sequence>
<dbReference type="STRING" id="888060.HMPREF9081_0920"/>
<feature type="domain" description="NolW-like" evidence="9">
    <location>
        <begin position="103"/>
        <end position="189"/>
    </location>
</feature>
<evidence type="ECO:0000259" key="9">
    <source>
        <dbReference type="Pfam" id="PF03958"/>
    </source>
</evidence>
<comment type="caution">
    <text evidence="10">The sequence shown here is derived from an EMBL/GenBank/DDBJ whole genome shotgun (WGS) entry which is preliminary data.</text>
</comment>
<accession>F5RKY5</accession>
<dbReference type="InterPro" id="IPR050810">
    <property type="entry name" value="Bact_Secretion_Sys_Channel"/>
</dbReference>
<feature type="domain" description="Type II/III secretion system secretin-like" evidence="8">
    <location>
        <begin position="269"/>
        <end position="427"/>
    </location>
</feature>
<dbReference type="PANTHER" id="PTHR30332">
    <property type="entry name" value="PROBABLE GENERAL SECRETION PATHWAY PROTEIN D"/>
    <property type="match status" value="1"/>
</dbReference>
<comment type="similarity">
    <text evidence="4">Belongs to the bacterial secretin family.</text>
</comment>
<dbReference type="EMBL" id="AFHQ01000027">
    <property type="protein sequence ID" value="EGK60810.1"/>
    <property type="molecule type" value="Genomic_DNA"/>
</dbReference>
<feature type="signal peptide" evidence="7">
    <location>
        <begin position="1"/>
        <end position="22"/>
    </location>
</feature>
<dbReference type="GO" id="GO:0015627">
    <property type="term" value="C:type II protein secretion system complex"/>
    <property type="evidence" value="ECO:0007669"/>
    <property type="project" value="TreeGrafter"/>
</dbReference>
<dbReference type="Pfam" id="PF03958">
    <property type="entry name" value="Secretin_N"/>
    <property type="match status" value="1"/>
</dbReference>
<evidence type="ECO:0000256" key="6">
    <source>
        <dbReference type="SAM" id="MobiDB-lite"/>
    </source>
</evidence>
<keyword evidence="11" id="KW-1185">Reference proteome</keyword>
<gene>
    <name evidence="10" type="ORF">HMPREF9081_0920</name>
</gene>
<protein>
    <submittedName>
        <fullName evidence="10">Type II and III secretion system protein</fullName>
    </submittedName>
</protein>
<evidence type="ECO:0000313" key="11">
    <source>
        <dbReference type="Proteomes" id="UP000004067"/>
    </source>
</evidence>
<name>F5RKY5_9FIRM</name>
<feature type="chain" id="PRO_5003327317" evidence="7">
    <location>
        <begin position="23"/>
        <end position="430"/>
    </location>
</feature>
<dbReference type="Proteomes" id="UP000004067">
    <property type="component" value="Unassembled WGS sequence"/>
</dbReference>
<evidence type="ECO:0000259" key="8">
    <source>
        <dbReference type="Pfam" id="PF00263"/>
    </source>
</evidence>
<dbReference type="PRINTS" id="PR01032">
    <property type="entry name" value="PHAGEIV"/>
</dbReference>
<dbReference type="OrthoDB" id="9779724at2"/>
<dbReference type="GO" id="GO:0009279">
    <property type="term" value="C:cell outer membrane"/>
    <property type="evidence" value="ECO:0007669"/>
    <property type="project" value="UniProtKB-SubCell"/>
</dbReference>
<dbReference type="GO" id="GO:0009306">
    <property type="term" value="P:protein secretion"/>
    <property type="evidence" value="ECO:0007669"/>
    <property type="project" value="InterPro"/>
</dbReference>
<evidence type="ECO:0000256" key="5">
    <source>
        <dbReference type="RuleBase" id="RU004004"/>
    </source>
</evidence>
<evidence type="ECO:0000313" key="10">
    <source>
        <dbReference type="EMBL" id="EGK60810.1"/>
    </source>
</evidence>
<dbReference type="Gene3D" id="3.30.1370.130">
    <property type="match status" value="1"/>
</dbReference>
<dbReference type="InterPro" id="IPR004846">
    <property type="entry name" value="T2SS/T3SS_dom"/>
</dbReference>
<evidence type="ECO:0000256" key="3">
    <source>
        <dbReference type="ARBA" id="ARBA00023136"/>
    </source>
</evidence>
<organism evidence="10 11">
    <name type="scientific">Centipeda periodontii DSM 2778</name>
    <dbReference type="NCBI Taxonomy" id="888060"/>
    <lineage>
        <taxon>Bacteria</taxon>
        <taxon>Bacillati</taxon>
        <taxon>Bacillota</taxon>
        <taxon>Negativicutes</taxon>
        <taxon>Selenomonadales</taxon>
        <taxon>Selenomonadaceae</taxon>
        <taxon>Centipeda</taxon>
    </lineage>
</organism>
<dbReference type="PANTHER" id="PTHR30332:SF17">
    <property type="entry name" value="TYPE IV PILIATION SYSTEM PROTEIN DR_0774-RELATED"/>
    <property type="match status" value="1"/>
</dbReference>
<dbReference type="RefSeq" id="WP_006305804.1">
    <property type="nucleotide sequence ID" value="NZ_GL892076.1"/>
</dbReference>
<comment type="subcellular location">
    <subcellularLocation>
        <location evidence="5">Cell outer membrane</location>
    </subcellularLocation>
    <subcellularLocation>
        <location evidence="1">Membrane</location>
    </subcellularLocation>
</comment>
<dbReference type="AlphaFoldDB" id="F5RKY5"/>
<dbReference type="HOGENOM" id="CLU_006756_2_4_9"/>
<dbReference type="Pfam" id="PF00263">
    <property type="entry name" value="Secretin"/>
    <property type="match status" value="1"/>
</dbReference>
<proteinExistence type="inferred from homology"/>
<dbReference type="PRINTS" id="PR00811">
    <property type="entry name" value="BCTERIALGSPD"/>
</dbReference>